<dbReference type="Proteomes" id="UP000885986">
    <property type="component" value="Unassembled WGS sequence"/>
</dbReference>
<sequence>MAEEIVDVLIVGSGPAGLQAAVHAVRKKAEVVVLGKPERSSIYRAHVENYLCVDGVTEGSDLLAVALNQARRFGVELLTEDLLSVEQAEDLFKVRIESGRELTARTLVFATGTARKKLKVKGEKEMVGKGVSYCVDCDANFYRNARVAVVGNESAAVDGAVTLTKYAAEVHLVAQKLEVTPQLRAELDKSPVQVHEGEWVKEIGGDKAVESLLLESGGTLAVDGVFIELGAKGMMELVTTLGVMLDSETFSYIATNKKQETNIAGIYAAGDIAGPPWQMAKAVGEGCVAGWEAANYALARKRAAREAA</sequence>
<gene>
    <name evidence="4" type="ORF">ENN98_01190</name>
</gene>
<dbReference type="InterPro" id="IPR036188">
    <property type="entry name" value="FAD/NAD-bd_sf"/>
</dbReference>
<dbReference type="InterPro" id="IPR023753">
    <property type="entry name" value="FAD/NAD-binding_dom"/>
</dbReference>
<dbReference type="AlphaFoldDB" id="A0A7C2TJU8"/>
<dbReference type="EMBL" id="DSDS01000027">
    <property type="protein sequence ID" value="HET97321.1"/>
    <property type="molecule type" value="Genomic_DNA"/>
</dbReference>
<dbReference type="PRINTS" id="PR00368">
    <property type="entry name" value="FADPNR"/>
</dbReference>
<feature type="domain" description="FAD/NAD(P)-binding" evidence="3">
    <location>
        <begin position="7"/>
        <end position="286"/>
    </location>
</feature>
<reference evidence="4" key="1">
    <citation type="journal article" date="2020" name="mSystems">
        <title>Genome- and Community-Level Interaction Insights into Carbon Utilization and Element Cycling Functions of Hydrothermarchaeota in Hydrothermal Sediment.</title>
        <authorList>
            <person name="Zhou Z."/>
            <person name="Liu Y."/>
            <person name="Xu W."/>
            <person name="Pan J."/>
            <person name="Luo Z.H."/>
            <person name="Li M."/>
        </authorList>
    </citation>
    <scope>NUCLEOTIDE SEQUENCE [LARGE SCALE GENOMIC DNA]</scope>
    <source>
        <strain evidence="4">SpSt-1224</strain>
    </source>
</reference>
<evidence type="ECO:0000256" key="1">
    <source>
        <dbReference type="ARBA" id="ARBA00022630"/>
    </source>
</evidence>
<organism evidence="4">
    <name type="scientific">Desulfurivibrio alkaliphilus</name>
    <dbReference type="NCBI Taxonomy" id="427923"/>
    <lineage>
        <taxon>Bacteria</taxon>
        <taxon>Pseudomonadati</taxon>
        <taxon>Thermodesulfobacteriota</taxon>
        <taxon>Desulfobulbia</taxon>
        <taxon>Desulfobulbales</taxon>
        <taxon>Desulfobulbaceae</taxon>
        <taxon>Desulfurivibrio</taxon>
    </lineage>
</organism>
<protein>
    <submittedName>
        <fullName evidence="4">FAD-binding protein</fullName>
    </submittedName>
</protein>
<keyword evidence="2" id="KW-0560">Oxidoreductase</keyword>
<evidence type="ECO:0000313" key="4">
    <source>
        <dbReference type="EMBL" id="HET97321.1"/>
    </source>
</evidence>
<evidence type="ECO:0000259" key="3">
    <source>
        <dbReference type="Pfam" id="PF07992"/>
    </source>
</evidence>
<dbReference type="Pfam" id="PF07992">
    <property type="entry name" value="Pyr_redox_2"/>
    <property type="match status" value="1"/>
</dbReference>
<dbReference type="InterPro" id="IPR050097">
    <property type="entry name" value="Ferredoxin-NADP_redctase_2"/>
</dbReference>
<dbReference type="Gene3D" id="3.50.50.60">
    <property type="entry name" value="FAD/NAD(P)-binding domain"/>
    <property type="match status" value="2"/>
</dbReference>
<proteinExistence type="predicted"/>
<name>A0A7C2TJU8_9BACT</name>
<accession>A0A7C2TJU8</accession>
<dbReference type="PRINTS" id="PR00469">
    <property type="entry name" value="PNDRDTASEII"/>
</dbReference>
<dbReference type="PANTHER" id="PTHR48105">
    <property type="entry name" value="THIOREDOXIN REDUCTASE 1-RELATED-RELATED"/>
    <property type="match status" value="1"/>
</dbReference>
<dbReference type="SUPFAM" id="SSF51905">
    <property type="entry name" value="FAD/NAD(P)-binding domain"/>
    <property type="match status" value="1"/>
</dbReference>
<dbReference type="GO" id="GO:0016491">
    <property type="term" value="F:oxidoreductase activity"/>
    <property type="evidence" value="ECO:0007669"/>
    <property type="project" value="UniProtKB-KW"/>
</dbReference>
<keyword evidence="1" id="KW-0285">Flavoprotein</keyword>
<evidence type="ECO:0000256" key="2">
    <source>
        <dbReference type="ARBA" id="ARBA00023002"/>
    </source>
</evidence>
<comment type="caution">
    <text evidence="4">The sequence shown here is derived from an EMBL/GenBank/DDBJ whole genome shotgun (WGS) entry which is preliminary data.</text>
</comment>